<feature type="binding site" evidence="10">
    <location>
        <begin position="421"/>
        <end position="422"/>
    </location>
    <ligand>
        <name>substrate</name>
    </ligand>
</feature>
<evidence type="ECO:0000256" key="5">
    <source>
        <dbReference type="ARBA" id="ARBA00023001"/>
    </source>
</evidence>
<dbReference type="EMBL" id="SGUG01000054">
    <property type="protein sequence ID" value="MDG0865151.1"/>
    <property type="molecule type" value="Genomic_DNA"/>
</dbReference>
<dbReference type="PROSITE" id="PS00653">
    <property type="entry name" value="GLYCOSYL_HYDROL_F1_2"/>
    <property type="match status" value="1"/>
</dbReference>
<dbReference type="InterPro" id="IPR001360">
    <property type="entry name" value="Glyco_hydro_1"/>
</dbReference>
<keyword evidence="4 12" id="KW-0378">Hydrolase</keyword>
<evidence type="ECO:0000256" key="1">
    <source>
        <dbReference type="ARBA" id="ARBA00000448"/>
    </source>
</evidence>
<dbReference type="Proteomes" id="UP001152766">
    <property type="component" value="Unassembled WGS sequence"/>
</dbReference>
<keyword evidence="14" id="KW-1185">Reference proteome</keyword>
<dbReference type="AlphaFoldDB" id="A0A9X4R6U1"/>
<evidence type="ECO:0000256" key="10">
    <source>
        <dbReference type="PIRSR" id="PIRSR617736-2"/>
    </source>
</evidence>
<keyword evidence="5" id="KW-0136">Cellulose degradation</keyword>
<dbReference type="PANTHER" id="PTHR10353:SF36">
    <property type="entry name" value="LP05116P"/>
    <property type="match status" value="1"/>
</dbReference>
<dbReference type="InterPro" id="IPR017736">
    <property type="entry name" value="Glyco_hydro_1_beta-glucosidase"/>
</dbReference>
<comment type="similarity">
    <text evidence="2 12">Belongs to the glycosyl hydrolase 1 family.</text>
</comment>
<dbReference type="PANTHER" id="PTHR10353">
    <property type="entry name" value="GLYCOSYL HYDROLASE"/>
    <property type="match status" value="1"/>
</dbReference>
<accession>A0A9X4R6U1</accession>
<dbReference type="GO" id="GO:0008422">
    <property type="term" value="F:beta-glucosidase activity"/>
    <property type="evidence" value="ECO:0007669"/>
    <property type="project" value="UniProtKB-EC"/>
</dbReference>
<evidence type="ECO:0000256" key="7">
    <source>
        <dbReference type="ARBA" id="ARBA00023295"/>
    </source>
</evidence>
<dbReference type="InterPro" id="IPR017853">
    <property type="entry name" value="GH"/>
</dbReference>
<evidence type="ECO:0000256" key="2">
    <source>
        <dbReference type="ARBA" id="ARBA00010838"/>
    </source>
</evidence>
<comment type="caution">
    <text evidence="13">The sequence shown here is derived from an EMBL/GenBank/DDBJ whole genome shotgun (WGS) entry which is preliminary data.</text>
</comment>
<dbReference type="PROSITE" id="PS00572">
    <property type="entry name" value="GLYCOSYL_HYDROL_F1_1"/>
    <property type="match status" value="1"/>
</dbReference>
<dbReference type="FunFam" id="3.20.20.80:FF:000004">
    <property type="entry name" value="Beta-glucosidase 6-phospho-beta-glucosidase"/>
    <property type="match status" value="1"/>
</dbReference>
<evidence type="ECO:0000313" key="13">
    <source>
        <dbReference type="EMBL" id="MDG0865151.1"/>
    </source>
</evidence>
<dbReference type="InterPro" id="IPR018120">
    <property type="entry name" value="Glyco_hydro_1_AS"/>
</dbReference>
<dbReference type="InterPro" id="IPR033132">
    <property type="entry name" value="GH_1_N_CS"/>
</dbReference>
<keyword evidence="6" id="KW-0119">Carbohydrate metabolism</keyword>
<evidence type="ECO:0000256" key="9">
    <source>
        <dbReference type="PIRSR" id="PIRSR617736-1"/>
    </source>
</evidence>
<evidence type="ECO:0000313" key="14">
    <source>
        <dbReference type="Proteomes" id="UP001152766"/>
    </source>
</evidence>
<dbReference type="PRINTS" id="PR00131">
    <property type="entry name" value="GLHYDRLASE1"/>
</dbReference>
<evidence type="ECO:0000256" key="3">
    <source>
        <dbReference type="ARBA" id="ARBA00012744"/>
    </source>
</evidence>
<feature type="active site" description="Proton donor" evidence="9">
    <location>
        <position position="184"/>
    </location>
</feature>
<organism evidence="13 14">
    <name type="scientific">Pelomonas aquatica</name>
    <dbReference type="NCBI Taxonomy" id="431058"/>
    <lineage>
        <taxon>Bacteria</taxon>
        <taxon>Pseudomonadati</taxon>
        <taxon>Pseudomonadota</taxon>
        <taxon>Betaproteobacteria</taxon>
        <taxon>Burkholderiales</taxon>
        <taxon>Sphaerotilaceae</taxon>
        <taxon>Roseateles</taxon>
    </lineage>
</organism>
<dbReference type="GO" id="GO:0005829">
    <property type="term" value="C:cytosol"/>
    <property type="evidence" value="ECO:0007669"/>
    <property type="project" value="TreeGrafter"/>
</dbReference>
<dbReference type="Pfam" id="PF00232">
    <property type="entry name" value="Glyco_hydro_1"/>
    <property type="match status" value="1"/>
</dbReference>
<feature type="binding site" evidence="10">
    <location>
        <position position="39"/>
    </location>
    <ligand>
        <name>substrate</name>
    </ligand>
</feature>
<dbReference type="SUPFAM" id="SSF51445">
    <property type="entry name" value="(Trans)glycosidases"/>
    <property type="match status" value="1"/>
</dbReference>
<evidence type="ECO:0000256" key="8">
    <source>
        <dbReference type="ARBA" id="ARBA00023326"/>
    </source>
</evidence>
<gene>
    <name evidence="13" type="ORF">EXJ73_22065</name>
</gene>
<evidence type="ECO:0000256" key="12">
    <source>
        <dbReference type="RuleBase" id="RU361175"/>
    </source>
</evidence>
<comment type="catalytic activity">
    <reaction evidence="1 12">
        <text>Hydrolysis of terminal, non-reducing beta-D-glucosyl residues with release of beta-D-glucose.</text>
        <dbReference type="EC" id="3.2.1.21"/>
    </reaction>
</comment>
<name>A0A9X4R6U1_9BURK</name>
<feature type="binding site" evidence="10">
    <location>
        <position position="183"/>
    </location>
    <ligand>
        <name>substrate</name>
    </ligand>
</feature>
<feature type="binding site" evidence="10">
    <location>
        <position position="414"/>
    </location>
    <ligand>
        <name>substrate</name>
    </ligand>
</feature>
<evidence type="ECO:0000256" key="11">
    <source>
        <dbReference type="PROSITE-ProRule" id="PRU10055"/>
    </source>
</evidence>
<keyword evidence="8" id="KW-0624">Polysaccharide degradation</keyword>
<proteinExistence type="inferred from homology"/>
<reference evidence="13" key="1">
    <citation type="submission" date="2019-02" db="EMBL/GenBank/DDBJ databases">
        <title>Draft genome of the type strain Pelomonas aquatica CCUG 52575T.</title>
        <authorList>
            <person name="Gomila M."/>
            <person name="Lalucat J."/>
        </authorList>
    </citation>
    <scope>NUCLEOTIDE SEQUENCE</scope>
    <source>
        <strain evidence="13">CCUG 52575</strain>
    </source>
</reference>
<evidence type="ECO:0000256" key="6">
    <source>
        <dbReference type="ARBA" id="ARBA00023277"/>
    </source>
</evidence>
<dbReference type="NCBIfam" id="TIGR03356">
    <property type="entry name" value="BGL"/>
    <property type="match status" value="1"/>
</dbReference>
<dbReference type="Gene3D" id="3.20.20.80">
    <property type="entry name" value="Glycosidases"/>
    <property type="match status" value="1"/>
</dbReference>
<dbReference type="EC" id="3.2.1.21" evidence="3 12"/>
<sequence>MDLPPPPNLASLSDLVSPPADSAMRRREFIFGAGTSSYQIEGAVHEDGRLESIWDRFCATPGKVLRGETGATACDHYHRWQDDLDILERLGLDAYRFSIAWPRVMDEAGRPNARGIDFYKRLLDGLAERGIRAFVTLYHWDLPQHLEDRGGWLNRETAQRFTDYADLMSRELAGRVAAWTTHNEPWCAAYLGYGDGHHAPGHKSTRSAAQAMHHLLLGHGLALPALRANDPKARQGIVANVAPGYADTDTAADRNAARLFETFQNRWVLDPLLKGEYPAELWRLRDDSEPVVAPGDMDIIQRPVDYLGLNFYSRAVLRSAGPDRFDWVRRPDVERTTMDWEVYPQGMQDLLEALDREYVRLPPLYITENGMSSDDGGDAGEVDDRQRQAYIKRHFAACSRAMANGVDVRGYFIWSLLDNFEWAFGYERRFGLVHVDFDTQQRTLKRSALAYADFLRERAAG</sequence>
<keyword evidence="7 12" id="KW-0326">Glycosidase</keyword>
<protein>
    <recommendedName>
        <fullName evidence="3 12">Beta-glucosidase</fullName>
        <ecNumber evidence="3 12">3.2.1.21</ecNumber>
    </recommendedName>
</protein>
<feature type="active site" description="Nucleophile" evidence="9 11">
    <location>
        <position position="368"/>
    </location>
</feature>
<dbReference type="RefSeq" id="WP_268154264.1">
    <property type="nucleotide sequence ID" value="NZ_JAPPUW010000033.1"/>
</dbReference>
<feature type="binding site" evidence="10">
    <location>
        <position position="312"/>
    </location>
    <ligand>
        <name>substrate</name>
    </ligand>
</feature>
<feature type="binding site" evidence="10">
    <location>
        <position position="139"/>
    </location>
    <ligand>
        <name>substrate</name>
    </ligand>
</feature>
<dbReference type="GO" id="GO:0030245">
    <property type="term" value="P:cellulose catabolic process"/>
    <property type="evidence" value="ECO:0007669"/>
    <property type="project" value="UniProtKB-KW"/>
</dbReference>
<evidence type="ECO:0000256" key="4">
    <source>
        <dbReference type="ARBA" id="ARBA00022801"/>
    </source>
</evidence>